<protein>
    <submittedName>
        <fullName evidence="3">Uncharacterized protein</fullName>
    </submittedName>
</protein>
<comment type="caution">
    <text evidence="3">The sequence shown here is derived from an EMBL/GenBank/DDBJ whole genome shotgun (WGS) entry which is preliminary data.</text>
</comment>
<evidence type="ECO:0000313" key="4">
    <source>
        <dbReference type="Proteomes" id="UP000765509"/>
    </source>
</evidence>
<evidence type="ECO:0000313" key="3">
    <source>
        <dbReference type="EMBL" id="MBW0490310.1"/>
    </source>
</evidence>
<sequence>MGRSLSQPMVLAVFLGVFGKTLGLPPRVNPTEEGSCSAGLNEGRRVFKDTPQPLQKSGEGSIRPLAEELYEELPVDHKEEFALKKHAQDRAKLNPLAKQFTPNSKNLARAQRPPLQIKQRQEVKNNKKPHPRDLAVKRPTETHKANNVVVKNPSPSQGPEIPLAQYGPEHKGFADLISRKEICPTRQQRTELNEGENASQNAAKKIKSHISMEKQNAGIKKPPNTRPQVVDVDKNSKSIRKLKLKSTQKVNFYNSQTPPKKENLKPSLPIVLNPPGNDISHFIAPEVERNANEEKPLSQQRFAQFLPLTKPIGPYNPDSGKFFTTSIYELDSHTSEKHLEVIKDQSRKEKGENDARENTQEARFEKDSDSIKPASVQGHNLSIIGKSILIDVSSKGKVVKEISESCKDRVFKGIDFLKQPGSTGHQKGHGRQGERVESWASLFQVYETQNPASADEKWPSLPNLQGLHSAYKTPHFTETKNGVWHTGHQKDYGGKGGRLESWASLFEGPKTQDSPRPYELRPSLPNLQGLHSAYKTPHFKKTKSGVWHIGNQKDHGEKVERLENWASHSKGHETQNSPPADENWPSLPNLQGLNSAYKTPHFSNTQTVVSQIGNQKDYGGKGERLESWASLFETPKTQDSPPPHELRPSLPNLQGLHTSFKTPHFTNTKTGVWHIGQQKYYGGKVERLANRASHCKGHETQNSSPPYEIWPSLPNQKHSIDEAVRVKKEVKNSLMFSSTQSTPNPGSFMIATKHLQTDHSRAINIRKEKEKKPKGKKSKVSANEKKQNYFQKFDMTYLVEERSKDTHAQLNQHNQNSDSSPSTCKINEVFSKEEDENVSSRERKKKKTPSTSHKAFSPDSPKENANENQPPHFQELVQTPKEVHFEGREKTDPQAFRMGKLALYQHTQLRKRIEAWIENSALSHGIGATS</sequence>
<evidence type="ECO:0000256" key="1">
    <source>
        <dbReference type="SAM" id="MobiDB-lite"/>
    </source>
</evidence>
<dbReference type="Proteomes" id="UP000765509">
    <property type="component" value="Unassembled WGS sequence"/>
</dbReference>
<feature type="region of interest" description="Disordered" evidence="1">
    <location>
        <begin position="829"/>
        <end position="871"/>
    </location>
</feature>
<organism evidence="3 4">
    <name type="scientific">Austropuccinia psidii MF-1</name>
    <dbReference type="NCBI Taxonomy" id="1389203"/>
    <lineage>
        <taxon>Eukaryota</taxon>
        <taxon>Fungi</taxon>
        <taxon>Dikarya</taxon>
        <taxon>Basidiomycota</taxon>
        <taxon>Pucciniomycotina</taxon>
        <taxon>Pucciniomycetes</taxon>
        <taxon>Pucciniales</taxon>
        <taxon>Sphaerophragmiaceae</taxon>
        <taxon>Austropuccinia</taxon>
    </lineage>
</organism>
<dbReference type="AlphaFoldDB" id="A0A9Q3CWD4"/>
<name>A0A9Q3CWD4_9BASI</name>
<dbReference type="EMBL" id="AVOT02010510">
    <property type="protein sequence ID" value="MBW0490310.1"/>
    <property type="molecule type" value="Genomic_DNA"/>
</dbReference>
<accession>A0A9Q3CWD4</accession>
<feature type="compositionally biased region" description="Basic and acidic residues" evidence="1">
    <location>
        <begin position="343"/>
        <end position="370"/>
    </location>
</feature>
<feature type="region of interest" description="Disordered" evidence="1">
    <location>
        <begin position="754"/>
        <end position="787"/>
    </location>
</feature>
<keyword evidence="2" id="KW-0732">Signal</keyword>
<proteinExistence type="predicted"/>
<feature type="compositionally biased region" description="Basic and acidic residues" evidence="1">
    <location>
        <begin position="755"/>
        <end position="771"/>
    </location>
</feature>
<feature type="compositionally biased region" description="Basic and acidic residues" evidence="1">
    <location>
        <begin position="119"/>
        <end position="134"/>
    </location>
</feature>
<reference evidence="3" key="1">
    <citation type="submission" date="2021-03" db="EMBL/GenBank/DDBJ databases">
        <title>Draft genome sequence of rust myrtle Austropuccinia psidii MF-1, a brazilian biotype.</title>
        <authorList>
            <person name="Quecine M.C."/>
            <person name="Pachon D.M.R."/>
            <person name="Bonatelli M.L."/>
            <person name="Correr F.H."/>
            <person name="Franceschini L.M."/>
            <person name="Leite T.F."/>
            <person name="Margarido G.R.A."/>
            <person name="Almeida C.A."/>
            <person name="Ferrarezi J.A."/>
            <person name="Labate C.A."/>
        </authorList>
    </citation>
    <scope>NUCLEOTIDE SEQUENCE</scope>
    <source>
        <strain evidence="3">MF-1</strain>
    </source>
</reference>
<feature type="signal peptide" evidence="2">
    <location>
        <begin position="1"/>
        <end position="23"/>
    </location>
</feature>
<feature type="chain" id="PRO_5040191569" evidence="2">
    <location>
        <begin position="24"/>
        <end position="930"/>
    </location>
</feature>
<feature type="region of interest" description="Disordered" evidence="1">
    <location>
        <begin position="94"/>
        <end position="134"/>
    </location>
</feature>
<evidence type="ECO:0000256" key="2">
    <source>
        <dbReference type="SAM" id="SignalP"/>
    </source>
</evidence>
<keyword evidence="4" id="KW-1185">Reference proteome</keyword>
<feature type="region of interest" description="Disordered" evidence="1">
    <location>
        <begin position="343"/>
        <end position="373"/>
    </location>
</feature>
<gene>
    <name evidence="3" type="ORF">O181_030025</name>
</gene>